<gene>
    <name evidence="3" type="ORF">WL29_02060</name>
</gene>
<dbReference type="EMBL" id="LPHD01000180">
    <property type="protein sequence ID" value="KWA74659.1"/>
    <property type="molecule type" value="Genomic_DNA"/>
</dbReference>
<dbReference type="InterPro" id="IPR003615">
    <property type="entry name" value="HNH_nuc"/>
</dbReference>
<protein>
    <recommendedName>
        <fullName evidence="2">HNH nuclease domain-containing protein</fullName>
    </recommendedName>
</protein>
<dbReference type="Proteomes" id="UP000060630">
    <property type="component" value="Unassembled WGS sequence"/>
</dbReference>
<evidence type="ECO:0000256" key="1">
    <source>
        <dbReference type="SAM" id="MobiDB-lite"/>
    </source>
</evidence>
<dbReference type="AlphaFoldDB" id="A0A106PUN6"/>
<reference evidence="3 4" key="1">
    <citation type="submission" date="2015-11" db="EMBL/GenBank/DDBJ databases">
        <title>Expanding the genomic diversity of Burkholderia species for the development of highly accurate diagnostics.</title>
        <authorList>
            <person name="Sahl J."/>
            <person name="Keim P."/>
            <person name="Wagner D."/>
        </authorList>
    </citation>
    <scope>NUCLEOTIDE SEQUENCE [LARGE SCALE GENOMIC DNA]</scope>
    <source>
        <strain evidence="3 4">MSMB2087WGS</strain>
    </source>
</reference>
<dbReference type="Pfam" id="PF13392">
    <property type="entry name" value="HNH_3"/>
    <property type="match status" value="1"/>
</dbReference>
<feature type="domain" description="HNH nuclease" evidence="2">
    <location>
        <begin position="144"/>
        <end position="188"/>
    </location>
</feature>
<sequence>MKRATQSGSPRGPRKKWWPAEIEYLRERYPYETAELIARVLECAVYTVHAKAAALGIRKSPDFYGSAGSGRFDGSRGTSCRFPKGHVPWNKGKKGVTRGGEATRFKKGSKPRNWMPIGSERYSKEGYLQRKVTDTGYPPRDWVAVHILLWEQVHGPLPPGHAVCFCDGDKSHIALPNLECIPRVELMRRNSIHNLPEELKGVIRLKAAVVRTINRRK</sequence>
<evidence type="ECO:0000313" key="4">
    <source>
        <dbReference type="Proteomes" id="UP000060630"/>
    </source>
</evidence>
<comment type="caution">
    <text evidence="3">The sequence shown here is derived from an EMBL/GenBank/DDBJ whole genome shotgun (WGS) entry which is preliminary data.</text>
</comment>
<organism evidence="3 4">
    <name type="scientific">Burkholderia ubonensis</name>
    <dbReference type="NCBI Taxonomy" id="101571"/>
    <lineage>
        <taxon>Bacteria</taxon>
        <taxon>Pseudomonadati</taxon>
        <taxon>Pseudomonadota</taxon>
        <taxon>Betaproteobacteria</taxon>
        <taxon>Burkholderiales</taxon>
        <taxon>Burkholderiaceae</taxon>
        <taxon>Burkholderia</taxon>
        <taxon>Burkholderia cepacia complex</taxon>
    </lineage>
</organism>
<dbReference type="RefSeq" id="WP_060193291.1">
    <property type="nucleotide sequence ID" value="NZ_LPHD01000180.1"/>
</dbReference>
<dbReference type="InterPro" id="IPR044925">
    <property type="entry name" value="His-Me_finger_sf"/>
</dbReference>
<proteinExistence type="predicted"/>
<dbReference type="SUPFAM" id="SSF54060">
    <property type="entry name" value="His-Me finger endonucleases"/>
    <property type="match status" value="1"/>
</dbReference>
<accession>A0A106PUN6</accession>
<evidence type="ECO:0000259" key="2">
    <source>
        <dbReference type="Pfam" id="PF13392"/>
    </source>
</evidence>
<dbReference type="Gene3D" id="3.90.75.20">
    <property type="match status" value="1"/>
</dbReference>
<name>A0A106PUN6_9BURK</name>
<evidence type="ECO:0000313" key="3">
    <source>
        <dbReference type="EMBL" id="KWA74659.1"/>
    </source>
</evidence>
<feature type="region of interest" description="Disordered" evidence="1">
    <location>
        <begin position="91"/>
        <end position="110"/>
    </location>
</feature>